<evidence type="ECO:0000313" key="3">
    <source>
        <dbReference type="EMBL" id="MDC4242472.1"/>
    </source>
</evidence>
<dbReference type="InterPro" id="IPR006724">
    <property type="entry name" value="Phage_TTP"/>
</dbReference>
<dbReference type="InterPro" id="IPR032812">
    <property type="entry name" value="SbsA_Ig"/>
</dbReference>
<organism evidence="3 4">
    <name type="scientific">Clostridium tertium</name>
    <dbReference type="NCBI Taxonomy" id="1559"/>
    <lineage>
        <taxon>Bacteria</taxon>
        <taxon>Bacillati</taxon>
        <taxon>Bacillota</taxon>
        <taxon>Clostridia</taxon>
        <taxon>Eubacteriales</taxon>
        <taxon>Clostridiaceae</taxon>
        <taxon>Clostridium</taxon>
    </lineage>
</organism>
<accession>A0A9X3XSF4</accession>
<dbReference type="AlphaFoldDB" id="A0A9X3XSF4"/>
<evidence type="ECO:0000313" key="4">
    <source>
        <dbReference type="Proteomes" id="UP001141183"/>
    </source>
</evidence>
<dbReference type="InterPro" id="IPR006490">
    <property type="entry name" value="Maj_tail_phi13"/>
</dbReference>
<name>A0A9X3XSF4_9CLOT</name>
<gene>
    <name evidence="3" type="ORF">NE398_20275</name>
</gene>
<evidence type="ECO:0000256" key="1">
    <source>
        <dbReference type="ARBA" id="ARBA00022729"/>
    </source>
</evidence>
<dbReference type="Pfam" id="PF04630">
    <property type="entry name" value="Phage_TTP_1"/>
    <property type="match status" value="1"/>
</dbReference>
<proteinExistence type="predicted"/>
<dbReference type="Gene3D" id="2.60.40.1220">
    <property type="match status" value="1"/>
</dbReference>
<dbReference type="EMBL" id="JAMRYU010000034">
    <property type="protein sequence ID" value="MDC4242472.1"/>
    <property type="molecule type" value="Genomic_DNA"/>
</dbReference>
<feature type="domain" description="SbsA Ig-like" evidence="2">
    <location>
        <begin position="199"/>
        <end position="288"/>
    </location>
</feature>
<dbReference type="Proteomes" id="UP001141183">
    <property type="component" value="Unassembled WGS sequence"/>
</dbReference>
<reference evidence="3" key="1">
    <citation type="submission" date="2022-05" db="EMBL/GenBank/DDBJ databases">
        <title>Draft genome sequence of Clostridium tertium strain CP3 isolated from Peru.</title>
        <authorList>
            <person name="Hurtado R."/>
            <person name="Lima L."/>
            <person name="Sousa T."/>
            <person name="Jaiswal A.K."/>
            <person name="Tiwari S."/>
            <person name="Maturrano L."/>
            <person name="Brenig B."/>
            <person name="Azevedo V."/>
        </authorList>
    </citation>
    <scope>NUCLEOTIDE SEQUENCE</scope>
    <source>
        <strain evidence="3">CP3</strain>
    </source>
</reference>
<protein>
    <submittedName>
        <fullName evidence="3">Ig-like domain-containing protein</fullName>
    </submittedName>
</protein>
<keyword evidence="4" id="KW-1185">Reference proteome</keyword>
<evidence type="ECO:0000259" key="2">
    <source>
        <dbReference type="Pfam" id="PF13205"/>
    </source>
</evidence>
<keyword evidence="1" id="KW-0732">Signal</keyword>
<sequence>MSKKITTGVEKAYYAILTTEEETPTYEAAKYLPGLREISITANEEQATIYAENRLYDSENSLGEIEVTLDFASIGTNDYATLLGKKKAANGGIIESADDQPPYIALMAEKTLSGGVKEYLTLFKGKLSIPEDKAKTKEGKTEYQTVSLNGLFMPLENGIWKHTVKTTDEGFNEETHKKNWGKTVVIPSTEVINELTVTGNPTDGASSVNVANNITLTFNNPIVSYTVSLLKNDFTVVDSTIKIDGANKVITIDPKQNLTASTKYAVMVTNVRDIHGQLLADTIIDFTTE</sequence>
<dbReference type="NCBIfam" id="TIGR01603">
    <property type="entry name" value="maj_tail_phi13"/>
    <property type="match status" value="1"/>
</dbReference>
<dbReference type="InterPro" id="IPR014755">
    <property type="entry name" value="Cu-Rt/internalin_Ig-like"/>
</dbReference>
<dbReference type="RefSeq" id="WP_272470785.1">
    <property type="nucleotide sequence ID" value="NZ_JAMRYU010000034.1"/>
</dbReference>
<dbReference type="Pfam" id="PF13205">
    <property type="entry name" value="Big_5"/>
    <property type="match status" value="1"/>
</dbReference>
<comment type="caution">
    <text evidence="3">The sequence shown here is derived from an EMBL/GenBank/DDBJ whole genome shotgun (WGS) entry which is preliminary data.</text>
</comment>